<dbReference type="CDD" id="cd09274">
    <property type="entry name" value="RNase_HI_RT_Ty3"/>
    <property type="match status" value="1"/>
</dbReference>
<gene>
    <name evidence="10" type="ORF">PoB_004749100</name>
</gene>
<dbReference type="Pfam" id="PF17921">
    <property type="entry name" value="Integrase_H2C2"/>
    <property type="match status" value="1"/>
</dbReference>
<dbReference type="PANTHER" id="PTHR37984:SF5">
    <property type="entry name" value="PROTEIN NYNRIN-LIKE"/>
    <property type="match status" value="1"/>
</dbReference>
<dbReference type="SUPFAM" id="SSF56672">
    <property type="entry name" value="DNA/RNA polymerases"/>
    <property type="match status" value="1"/>
</dbReference>
<feature type="compositionally biased region" description="Basic residues" evidence="7">
    <location>
        <begin position="280"/>
        <end position="290"/>
    </location>
</feature>
<keyword evidence="1" id="KW-0808">Transferase</keyword>
<dbReference type="Proteomes" id="UP000735302">
    <property type="component" value="Unassembled WGS sequence"/>
</dbReference>
<keyword evidence="3" id="KW-0540">Nuclease</keyword>
<dbReference type="EMBL" id="BLXT01005241">
    <property type="protein sequence ID" value="GFO20986.1"/>
    <property type="molecule type" value="Genomic_DNA"/>
</dbReference>
<comment type="caution">
    <text evidence="10">The sequence shown here is derived from an EMBL/GenBank/DDBJ whole genome shotgun (WGS) entry which is preliminary data.</text>
</comment>
<dbReference type="InterPro" id="IPR041373">
    <property type="entry name" value="RT_RNaseH"/>
</dbReference>
<dbReference type="GO" id="GO:0004519">
    <property type="term" value="F:endonuclease activity"/>
    <property type="evidence" value="ECO:0007669"/>
    <property type="project" value="UniProtKB-KW"/>
</dbReference>
<evidence type="ECO:0000313" key="11">
    <source>
        <dbReference type="Proteomes" id="UP000735302"/>
    </source>
</evidence>
<evidence type="ECO:0000313" key="10">
    <source>
        <dbReference type="EMBL" id="GFO20986.1"/>
    </source>
</evidence>
<reference evidence="10 11" key="1">
    <citation type="journal article" date="2021" name="Elife">
        <title>Chloroplast acquisition without the gene transfer in kleptoplastic sea slugs, Plakobranchus ocellatus.</title>
        <authorList>
            <person name="Maeda T."/>
            <person name="Takahashi S."/>
            <person name="Yoshida T."/>
            <person name="Shimamura S."/>
            <person name="Takaki Y."/>
            <person name="Nagai Y."/>
            <person name="Toyoda A."/>
            <person name="Suzuki Y."/>
            <person name="Arimoto A."/>
            <person name="Ishii H."/>
            <person name="Satoh N."/>
            <person name="Nishiyama T."/>
            <person name="Hasebe M."/>
            <person name="Maruyama T."/>
            <person name="Minagawa J."/>
            <person name="Obokata J."/>
            <person name="Shigenobu S."/>
        </authorList>
    </citation>
    <scope>NUCLEOTIDE SEQUENCE [LARGE SCALE GENOMIC DNA]</scope>
</reference>
<proteinExistence type="predicted"/>
<evidence type="ECO:0000256" key="7">
    <source>
        <dbReference type="SAM" id="MobiDB-lite"/>
    </source>
</evidence>
<evidence type="ECO:0000259" key="9">
    <source>
        <dbReference type="Pfam" id="PF17921"/>
    </source>
</evidence>
<keyword evidence="4" id="KW-0255">Endonuclease</keyword>
<sequence>MRSKSLSYPRTDLPLILSVDSCSRDTGFMLYFVLPESECPGLSADNRIRVVRFGSKSLKNYQRSYGPTKLELLGMVHAILDCAQYLQGRHFTLQCDHQCLKPLFQKQFRGAIYERWLTILQQFDFEIVYKPAAEMSVPYALSRCAPQNQPEHEIDSPSEHDPHFPYVHEKPSVINLPTGQTLRDVLHVSDSDINNVIPNSKPDHDFNVNSMPNTVSVVHVSPSQIHSIDSSSQFCTPNPFSVLLIDDYDADTETEASDNGHRNGIRPQSVNAVIAASVTNKKKRKTKRMGKQASRPNDVPIQSAIPSTSRSVIDASGLNLSKSCQSNVSSDNLNYLLPSDDQETECYYDCLDTLPSNQTDSSDRTDDNVDDPSVMLEARTKRLIESLNVFNSSSFSLATVSTLQKKDPDLSPIITYLENGTLPSSQKLSCQILLKQPHYSLIDGVLFHSCEPKTKRKFVSHDYTLVVPKVLQKPVIDMYHSSPLAAHAGITATLQRVKADFYFERMSVLISDFVKSCDLCQRRKIGRHNKSLVTAIPVPSKPFSV</sequence>
<evidence type="ECO:0000259" key="8">
    <source>
        <dbReference type="Pfam" id="PF17917"/>
    </source>
</evidence>
<evidence type="ECO:0000256" key="1">
    <source>
        <dbReference type="ARBA" id="ARBA00022679"/>
    </source>
</evidence>
<evidence type="ECO:0000256" key="6">
    <source>
        <dbReference type="ARBA" id="ARBA00022918"/>
    </source>
</evidence>
<feature type="domain" description="Reverse transcriptase RNase H-like" evidence="8">
    <location>
        <begin position="13"/>
        <end position="123"/>
    </location>
</feature>
<keyword evidence="6" id="KW-0695">RNA-directed DNA polymerase</keyword>
<dbReference type="AlphaFoldDB" id="A0AAV4BPQ2"/>
<dbReference type="GO" id="GO:0016787">
    <property type="term" value="F:hydrolase activity"/>
    <property type="evidence" value="ECO:0007669"/>
    <property type="project" value="UniProtKB-KW"/>
</dbReference>
<feature type="domain" description="Integrase zinc-binding" evidence="9">
    <location>
        <begin position="467"/>
        <end position="524"/>
    </location>
</feature>
<dbReference type="Pfam" id="PF17917">
    <property type="entry name" value="RT_RNaseH"/>
    <property type="match status" value="1"/>
</dbReference>
<keyword evidence="11" id="KW-1185">Reference proteome</keyword>
<organism evidence="10 11">
    <name type="scientific">Plakobranchus ocellatus</name>
    <dbReference type="NCBI Taxonomy" id="259542"/>
    <lineage>
        <taxon>Eukaryota</taxon>
        <taxon>Metazoa</taxon>
        <taxon>Spiralia</taxon>
        <taxon>Lophotrochozoa</taxon>
        <taxon>Mollusca</taxon>
        <taxon>Gastropoda</taxon>
        <taxon>Heterobranchia</taxon>
        <taxon>Euthyneura</taxon>
        <taxon>Panpulmonata</taxon>
        <taxon>Sacoglossa</taxon>
        <taxon>Placobranchoidea</taxon>
        <taxon>Plakobranchidae</taxon>
        <taxon>Plakobranchus</taxon>
    </lineage>
</organism>
<dbReference type="Gene3D" id="1.10.340.70">
    <property type="match status" value="1"/>
</dbReference>
<keyword evidence="2" id="KW-0548">Nucleotidyltransferase</keyword>
<evidence type="ECO:0000256" key="4">
    <source>
        <dbReference type="ARBA" id="ARBA00022759"/>
    </source>
</evidence>
<dbReference type="PANTHER" id="PTHR37984">
    <property type="entry name" value="PROTEIN CBG26694"/>
    <property type="match status" value="1"/>
</dbReference>
<evidence type="ECO:0000256" key="2">
    <source>
        <dbReference type="ARBA" id="ARBA00022695"/>
    </source>
</evidence>
<evidence type="ECO:0000256" key="3">
    <source>
        <dbReference type="ARBA" id="ARBA00022722"/>
    </source>
</evidence>
<evidence type="ECO:0000256" key="5">
    <source>
        <dbReference type="ARBA" id="ARBA00022801"/>
    </source>
</evidence>
<feature type="region of interest" description="Disordered" evidence="7">
    <location>
        <begin position="280"/>
        <end position="303"/>
    </location>
</feature>
<dbReference type="GO" id="GO:0003964">
    <property type="term" value="F:RNA-directed DNA polymerase activity"/>
    <property type="evidence" value="ECO:0007669"/>
    <property type="project" value="UniProtKB-KW"/>
</dbReference>
<dbReference type="InterPro" id="IPR041588">
    <property type="entry name" value="Integrase_H2C2"/>
</dbReference>
<accession>A0AAV4BPQ2</accession>
<name>A0AAV4BPQ2_9GAST</name>
<keyword evidence="5" id="KW-0378">Hydrolase</keyword>
<dbReference type="InterPro" id="IPR043502">
    <property type="entry name" value="DNA/RNA_pol_sf"/>
</dbReference>
<dbReference type="FunFam" id="1.10.340.70:FF:000001">
    <property type="entry name" value="Retrovirus-related Pol polyprotein from transposon gypsy-like Protein"/>
    <property type="match status" value="1"/>
</dbReference>
<dbReference type="InterPro" id="IPR050951">
    <property type="entry name" value="Retrovirus_Pol_polyprotein"/>
</dbReference>
<protein>
    <submittedName>
        <fullName evidence="10">Retrovirus-related pol polyprotein from transposon 297</fullName>
    </submittedName>
</protein>